<evidence type="ECO:0000313" key="2">
    <source>
        <dbReference type="EMBL" id="MBP2703517.1"/>
    </source>
</evidence>
<dbReference type="Proteomes" id="UP000674234">
    <property type="component" value="Unassembled WGS sequence"/>
</dbReference>
<feature type="region of interest" description="Disordered" evidence="1">
    <location>
        <begin position="80"/>
        <end position="99"/>
    </location>
</feature>
<keyword evidence="3" id="KW-1185">Reference proteome</keyword>
<name>A0A940WGB4_9ACTN</name>
<evidence type="ECO:0000313" key="3">
    <source>
        <dbReference type="Proteomes" id="UP000674234"/>
    </source>
</evidence>
<dbReference type="RefSeq" id="WP_210154829.1">
    <property type="nucleotide sequence ID" value="NZ_JAFCNB010000003.1"/>
</dbReference>
<evidence type="ECO:0000256" key="1">
    <source>
        <dbReference type="SAM" id="MobiDB-lite"/>
    </source>
</evidence>
<reference evidence="2" key="1">
    <citation type="submission" date="2021-02" db="EMBL/GenBank/DDBJ databases">
        <title>Draft genome sequence of Microbispora sp. RL4-1S isolated from rice leaves in Thailand.</title>
        <authorList>
            <person name="Muangham S."/>
            <person name="Duangmal K."/>
        </authorList>
    </citation>
    <scope>NUCLEOTIDE SEQUENCE</scope>
    <source>
        <strain evidence="2">RL4-1S</strain>
    </source>
</reference>
<organism evidence="2 3">
    <name type="scientific">Microbispora oryzae</name>
    <dbReference type="NCBI Taxonomy" id="2806554"/>
    <lineage>
        <taxon>Bacteria</taxon>
        <taxon>Bacillati</taxon>
        <taxon>Actinomycetota</taxon>
        <taxon>Actinomycetes</taxon>
        <taxon>Streptosporangiales</taxon>
        <taxon>Streptosporangiaceae</taxon>
        <taxon>Microbispora</taxon>
    </lineage>
</organism>
<dbReference type="EMBL" id="JAFCNB010000003">
    <property type="protein sequence ID" value="MBP2703517.1"/>
    <property type="molecule type" value="Genomic_DNA"/>
</dbReference>
<sequence length="121" mass="13317">MAPWHPRTAPCRDALCWICTPHEALRDHVGDTPWGRRIFKALLRADPPYTTPEQIAAASDEQLLAVKSIGTGALQYLRDRQAGEGETIDKGLNTSPAPPAQRLAAQIEQAIRRQTGERALP</sequence>
<comment type="caution">
    <text evidence="2">The sequence shown here is derived from an EMBL/GenBank/DDBJ whole genome shotgun (WGS) entry which is preliminary data.</text>
</comment>
<protein>
    <submittedName>
        <fullName evidence="2">Uncharacterized protein</fullName>
    </submittedName>
</protein>
<gene>
    <name evidence="2" type="ORF">JOL79_06855</name>
</gene>
<proteinExistence type="predicted"/>
<accession>A0A940WGB4</accession>
<dbReference type="AlphaFoldDB" id="A0A940WGB4"/>
<feature type="compositionally biased region" description="Basic and acidic residues" evidence="1">
    <location>
        <begin position="80"/>
        <end position="89"/>
    </location>
</feature>